<sequence length="234" mass="24985">MIRVLLVDDQPLVRTGVRALLERDEGIEVVAESQNGREALVDIDRHRPDVVLLDLQMPVMDGLAVLRELGRRGGPAPGRSTNAHVDTSTDHGVRVVVLTTFGEDDNVFTALRLGASGFLLKDAGPRQLRDAVRTVAAGDALLSPGVTRRVIERLADTAVAPGSASRLDVLTGRERDVLALVGRGMSNQEIGAALHLSPATARTHVGRLLAKLGVRDRVGLVVVAYETGLVRPGR</sequence>
<dbReference type="GO" id="GO:0006355">
    <property type="term" value="P:regulation of DNA-templated transcription"/>
    <property type="evidence" value="ECO:0007669"/>
    <property type="project" value="InterPro"/>
</dbReference>
<dbReference type="InterPro" id="IPR011006">
    <property type="entry name" value="CheY-like_superfamily"/>
</dbReference>
<evidence type="ECO:0000256" key="4">
    <source>
        <dbReference type="ARBA" id="ARBA00023163"/>
    </source>
</evidence>
<dbReference type="CDD" id="cd06170">
    <property type="entry name" value="LuxR_C_like"/>
    <property type="match status" value="1"/>
</dbReference>
<dbReference type="PROSITE" id="PS50110">
    <property type="entry name" value="RESPONSE_REGULATORY"/>
    <property type="match status" value="1"/>
</dbReference>
<organism evidence="8 9">
    <name type="scientific">Nocardiopsis dassonvillei (strain ATCC 23218 / DSM 43111 / CIP 107115 / JCM 7437 / KCTC 9190 / NBRC 14626 / NCTC 10488 / NRRL B-5397 / IMRU 509)</name>
    <name type="common">Actinomadura dassonvillei</name>
    <dbReference type="NCBI Taxonomy" id="446468"/>
    <lineage>
        <taxon>Bacteria</taxon>
        <taxon>Bacillati</taxon>
        <taxon>Actinomycetota</taxon>
        <taxon>Actinomycetes</taxon>
        <taxon>Streptosporangiales</taxon>
        <taxon>Nocardiopsidaceae</taxon>
        <taxon>Nocardiopsis</taxon>
    </lineage>
</organism>
<dbReference type="SMART" id="SM00448">
    <property type="entry name" value="REC"/>
    <property type="match status" value="1"/>
</dbReference>
<keyword evidence="1 5" id="KW-0597">Phosphoprotein</keyword>
<dbReference type="AlphaFoldDB" id="D7B146"/>
<name>D7B146_NOCDD</name>
<dbReference type="EMBL" id="CP002040">
    <property type="protein sequence ID" value="ADH70240.1"/>
    <property type="molecule type" value="Genomic_DNA"/>
</dbReference>
<dbReference type="GeneID" id="91487393"/>
<gene>
    <name evidence="8" type="ordered locus">Ndas_4857</name>
</gene>
<dbReference type="OrthoDB" id="9808843at2"/>
<dbReference type="GO" id="GO:0003677">
    <property type="term" value="F:DNA binding"/>
    <property type="evidence" value="ECO:0007669"/>
    <property type="project" value="UniProtKB-KW"/>
</dbReference>
<evidence type="ECO:0000256" key="2">
    <source>
        <dbReference type="ARBA" id="ARBA00023015"/>
    </source>
</evidence>
<dbReference type="HOGENOM" id="CLU_000445_90_10_11"/>
<keyword evidence="2" id="KW-0805">Transcription regulation</keyword>
<evidence type="ECO:0000313" key="8">
    <source>
        <dbReference type="EMBL" id="ADH70240.1"/>
    </source>
</evidence>
<keyword evidence="3" id="KW-0238">DNA-binding</keyword>
<evidence type="ECO:0000259" key="7">
    <source>
        <dbReference type="PROSITE" id="PS50110"/>
    </source>
</evidence>
<proteinExistence type="predicted"/>
<accession>D7B146</accession>
<dbReference type="SMART" id="SM00421">
    <property type="entry name" value="HTH_LUXR"/>
    <property type="match status" value="1"/>
</dbReference>
<feature type="modified residue" description="4-aspartylphosphate" evidence="5">
    <location>
        <position position="54"/>
    </location>
</feature>
<dbReference type="PANTHER" id="PTHR43214">
    <property type="entry name" value="TWO-COMPONENT RESPONSE REGULATOR"/>
    <property type="match status" value="1"/>
</dbReference>
<dbReference type="InterPro" id="IPR001789">
    <property type="entry name" value="Sig_transdc_resp-reg_receiver"/>
</dbReference>
<dbReference type="Gene3D" id="3.40.50.2300">
    <property type="match status" value="1"/>
</dbReference>
<dbReference type="Proteomes" id="UP000002219">
    <property type="component" value="Chromosome 1"/>
</dbReference>
<dbReference type="PANTHER" id="PTHR43214:SF24">
    <property type="entry name" value="TRANSCRIPTIONAL REGULATORY PROTEIN NARL-RELATED"/>
    <property type="match status" value="1"/>
</dbReference>
<protein>
    <submittedName>
        <fullName evidence="8">Two component transcriptional regulator, LuxR family</fullName>
    </submittedName>
</protein>
<dbReference type="SUPFAM" id="SSF46894">
    <property type="entry name" value="C-terminal effector domain of the bipartite response regulators"/>
    <property type="match status" value="1"/>
</dbReference>
<keyword evidence="4" id="KW-0804">Transcription</keyword>
<evidence type="ECO:0000259" key="6">
    <source>
        <dbReference type="PROSITE" id="PS50043"/>
    </source>
</evidence>
<dbReference type="CDD" id="cd17535">
    <property type="entry name" value="REC_NarL-like"/>
    <property type="match status" value="1"/>
</dbReference>
<evidence type="ECO:0000256" key="3">
    <source>
        <dbReference type="ARBA" id="ARBA00023125"/>
    </source>
</evidence>
<dbReference type="InterPro" id="IPR000792">
    <property type="entry name" value="Tscrpt_reg_LuxR_C"/>
</dbReference>
<dbReference type="InterPro" id="IPR039420">
    <property type="entry name" value="WalR-like"/>
</dbReference>
<dbReference type="Pfam" id="PF00072">
    <property type="entry name" value="Response_reg"/>
    <property type="match status" value="1"/>
</dbReference>
<evidence type="ECO:0000256" key="1">
    <source>
        <dbReference type="ARBA" id="ARBA00022553"/>
    </source>
</evidence>
<dbReference type="PROSITE" id="PS50043">
    <property type="entry name" value="HTH_LUXR_2"/>
    <property type="match status" value="1"/>
</dbReference>
<dbReference type="STRING" id="446468.Ndas_4857"/>
<dbReference type="PRINTS" id="PR00038">
    <property type="entry name" value="HTHLUXR"/>
</dbReference>
<dbReference type="RefSeq" id="WP_013155847.1">
    <property type="nucleotide sequence ID" value="NC_014210.1"/>
</dbReference>
<dbReference type="SUPFAM" id="SSF52172">
    <property type="entry name" value="CheY-like"/>
    <property type="match status" value="1"/>
</dbReference>
<evidence type="ECO:0000256" key="5">
    <source>
        <dbReference type="PROSITE-ProRule" id="PRU00169"/>
    </source>
</evidence>
<dbReference type="GO" id="GO:0000160">
    <property type="term" value="P:phosphorelay signal transduction system"/>
    <property type="evidence" value="ECO:0007669"/>
    <property type="project" value="InterPro"/>
</dbReference>
<feature type="domain" description="Response regulatory" evidence="7">
    <location>
        <begin position="3"/>
        <end position="136"/>
    </location>
</feature>
<dbReference type="InterPro" id="IPR016032">
    <property type="entry name" value="Sig_transdc_resp-reg_C-effctor"/>
</dbReference>
<keyword evidence="9" id="KW-1185">Reference proteome</keyword>
<evidence type="ECO:0000313" key="9">
    <source>
        <dbReference type="Proteomes" id="UP000002219"/>
    </source>
</evidence>
<reference evidence="8 9" key="1">
    <citation type="journal article" date="2010" name="Stand. Genomic Sci.">
        <title>Complete genome sequence of Nocardiopsis dassonvillei type strain (IMRU 509).</title>
        <authorList>
            <person name="Sun H."/>
            <person name="Lapidus A."/>
            <person name="Nolan M."/>
            <person name="Lucas S."/>
            <person name="Del Rio T.G."/>
            <person name="Tice H."/>
            <person name="Cheng J.F."/>
            <person name="Tapia R."/>
            <person name="Han C."/>
            <person name="Goodwin L."/>
            <person name="Pitluck S."/>
            <person name="Pagani I."/>
            <person name="Ivanova N."/>
            <person name="Mavromatis K."/>
            <person name="Mikhailova N."/>
            <person name="Pati A."/>
            <person name="Chen A."/>
            <person name="Palaniappan K."/>
            <person name="Land M."/>
            <person name="Hauser L."/>
            <person name="Chang Y.J."/>
            <person name="Jeffries C.D."/>
            <person name="Djao O.D."/>
            <person name="Rohde M."/>
            <person name="Sikorski J."/>
            <person name="Goker M."/>
            <person name="Woyke T."/>
            <person name="Bristow J."/>
            <person name="Eisen J.A."/>
            <person name="Markowitz V."/>
            <person name="Hugenholtz P."/>
            <person name="Kyrpides N.C."/>
            <person name="Klenk H.P."/>
        </authorList>
    </citation>
    <scope>NUCLEOTIDE SEQUENCE [LARGE SCALE GENOMIC DNA]</scope>
    <source>
        <strain evidence="9">ATCC 23218 / DSM 43111 / CIP 107115 / JCM 7437 / KCTC 9190 / NBRC 14626 / NCTC 10488 / NRRL B-5397 / IMRU 509</strain>
    </source>
</reference>
<feature type="domain" description="HTH luxR-type" evidence="6">
    <location>
        <begin position="163"/>
        <end position="228"/>
    </location>
</feature>
<dbReference type="eggNOG" id="COG2197">
    <property type="taxonomic scope" value="Bacteria"/>
</dbReference>
<dbReference type="KEGG" id="nda:Ndas_4857"/>
<dbReference type="InterPro" id="IPR058245">
    <property type="entry name" value="NreC/VraR/RcsB-like_REC"/>
</dbReference>
<dbReference type="Pfam" id="PF00196">
    <property type="entry name" value="GerE"/>
    <property type="match status" value="1"/>
</dbReference>